<keyword evidence="1" id="KW-0472">Membrane</keyword>
<comment type="caution">
    <text evidence="2">The sequence shown here is derived from an EMBL/GenBank/DDBJ whole genome shotgun (WGS) entry which is preliminary data.</text>
</comment>
<dbReference type="Proteomes" id="UP001215598">
    <property type="component" value="Unassembled WGS sequence"/>
</dbReference>
<feature type="transmembrane region" description="Helical" evidence="1">
    <location>
        <begin position="159"/>
        <end position="181"/>
    </location>
</feature>
<keyword evidence="1" id="KW-1133">Transmembrane helix</keyword>
<evidence type="ECO:0000313" key="2">
    <source>
        <dbReference type="EMBL" id="KAJ7759986.1"/>
    </source>
</evidence>
<organism evidence="2 3">
    <name type="scientific">Mycena metata</name>
    <dbReference type="NCBI Taxonomy" id="1033252"/>
    <lineage>
        <taxon>Eukaryota</taxon>
        <taxon>Fungi</taxon>
        <taxon>Dikarya</taxon>
        <taxon>Basidiomycota</taxon>
        <taxon>Agaricomycotina</taxon>
        <taxon>Agaricomycetes</taxon>
        <taxon>Agaricomycetidae</taxon>
        <taxon>Agaricales</taxon>
        <taxon>Marasmiineae</taxon>
        <taxon>Mycenaceae</taxon>
        <taxon>Mycena</taxon>
    </lineage>
</organism>
<gene>
    <name evidence="2" type="ORF">B0H16DRAFT_1720211</name>
</gene>
<name>A0AAD7NGM1_9AGAR</name>
<accession>A0AAD7NGM1</accession>
<proteinExistence type="predicted"/>
<evidence type="ECO:0000256" key="1">
    <source>
        <dbReference type="SAM" id="Phobius"/>
    </source>
</evidence>
<keyword evidence="1" id="KW-0812">Transmembrane</keyword>
<feature type="transmembrane region" description="Helical" evidence="1">
    <location>
        <begin position="97"/>
        <end position="117"/>
    </location>
</feature>
<reference evidence="2" key="1">
    <citation type="submission" date="2023-03" db="EMBL/GenBank/DDBJ databases">
        <title>Massive genome expansion in bonnet fungi (Mycena s.s.) driven by repeated elements and novel gene families across ecological guilds.</title>
        <authorList>
            <consortium name="Lawrence Berkeley National Laboratory"/>
            <person name="Harder C.B."/>
            <person name="Miyauchi S."/>
            <person name="Viragh M."/>
            <person name="Kuo A."/>
            <person name="Thoen E."/>
            <person name="Andreopoulos B."/>
            <person name="Lu D."/>
            <person name="Skrede I."/>
            <person name="Drula E."/>
            <person name="Henrissat B."/>
            <person name="Morin E."/>
            <person name="Kohler A."/>
            <person name="Barry K."/>
            <person name="LaButti K."/>
            <person name="Morin E."/>
            <person name="Salamov A."/>
            <person name="Lipzen A."/>
            <person name="Mereny Z."/>
            <person name="Hegedus B."/>
            <person name="Baldrian P."/>
            <person name="Stursova M."/>
            <person name="Weitz H."/>
            <person name="Taylor A."/>
            <person name="Grigoriev I.V."/>
            <person name="Nagy L.G."/>
            <person name="Martin F."/>
            <person name="Kauserud H."/>
        </authorList>
    </citation>
    <scope>NUCLEOTIDE SEQUENCE</scope>
    <source>
        <strain evidence="2">CBHHK182m</strain>
    </source>
</reference>
<dbReference type="AlphaFoldDB" id="A0AAD7NGM1"/>
<feature type="transmembrane region" description="Helical" evidence="1">
    <location>
        <begin position="54"/>
        <end position="77"/>
    </location>
</feature>
<sequence length="685" mass="74525">MSTGLRLTPILSLFPPSSLPLASVFMSDGSPLLDKLRLARRAEKSSAPYLSPGHLSALSFLLHTLLVVLHVFLVVVWAQGAEKRAVFSTTMQTTASLVITASTTSFGTVYYAILVYLTQKLAIRRTLQRKQTLTASHDTISAWSGMGAAAQQLWNQQRIFAAPFALFGVFSYLAGILVLHISTPALFSVEIFTAEYQQQLTTTGFPIFNVTTFNESDLMTKGRIVVDAFWTGQTSLYYLPFATDVTTRGWAAGSLYDLPDPGSAVGNATVPAHGFNVTCGSIPDLATNSTDGNFTISTGGITYTLPATDMTIISTLLIQEQRLTSFPDLIFYSTMPIFDSENNTLPTTIVPGFPNAAVQFFRCSLNIVQQTAVVDVQSQKLADAPVSDITKTSATWVPLTSDPVMDLLAPVFNFDFCGLMTPEMWTWCYNTYSQEKPPTPDYLWLKEPYALANMWKLWYYNTPPSLWWRNQAAASSVASAIAQTYMSTADVQVPALLHFLGIGYLSIGKGPTLQLHQVENALASVVSGLLWTAVHAPIQGSYATLGQTRMRTVSLAVGNTTASVPQTQARLNLSPVATFAGLVASLLLLGLILPGVPLIVASDTGPGEISGTGLLQVIWMYRDHRKLQELLEHVDIPTERNLREAGMVGVQLVDGANAVNGGKNRRRRGGQSAEFHSGAYSFWQE</sequence>
<protein>
    <submittedName>
        <fullName evidence="2">Uncharacterized protein</fullName>
    </submittedName>
</protein>
<evidence type="ECO:0000313" key="3">
    <source>
        <dbReference type="Proteomes" id="UP001215598"/>
    </source>
</evidence>
<dbReference type="EMBL" id="JARKIB010000038">
    <property type="protein sequence ID" value="KAJ7759986.1"/>
    <property type="molecule type" value="Genomic_DNA"/>
</dbReference>
<keyword evidence="3" id="KW-1185">Reference proteome</keyword>